<evidence type="ECO:0000313" key="8">
    <source>
        <dbReference type="EMBL" id="SFI10604.1"/>
    </source>
</evidence>
<dbReference type="UniPathway" id="UPA00391"/>
<dbReference type="SUPFAM" id="SSF55620">
    <property type="entry name" value="Tetrahydrobiopterin biosynthesis enzymes-like"/>
    <property type="match status" value="1"/>
</dbReference>
<dbReference type="Gene3D" id="3.30.479.10">
    <property type="entry name" value="6-pyruvoyl tetrahydropterin synthase/QueD"/>
    <property type="match status" value="1"/>
</dbReference>
<evidence type="ECO:0000256" key="3">
    <source>
        <dbReference type="ARBA" id="ARBA00012982"/>
    </source>
</evidence>
<comment type="catalytic activity">
    <reaction evidence="6">
        <text>7,8-dihydroneopterin 3'-triphosphate + H2O = 6-carboxy-5,6,7,8-tetrahydropterin + triphosphate + acetaldehyde + 2 H(+)</text>
        <dbReference type="Rhea" id="RHEA:27966"/>
        <dbReference type="ChEBI" id="CHEBI:15343"/>
        <dbReference type="ChEBI" id="CHEBI:15377"/>
        <dbReference type="ChEBI" id="CHEBI:15378"/>
        <dbReference type="ChEBI" id="CHEBI:18036"/>
        <dbReference type="ChEBI" id="CHEBI:58462"/>
        <dbReference type="ChEBI" id="CHEBI:61032"/>
        <dbReference type="EC" id="4.1.2.50"/>
    </reaction>
</comment>
<dbReference type="OrthoDB" id="8525901at2"/>
<comment type="pathway">
    <text evidence="1">Purine metabolism; 7-cyano-7-deazaguanine biosynthesis.</text>
</comment>
<evidence type="ECO:0000256" key="7">
    <source>
        <dbReference type="SAM" id="MobiDB-lite"/>
    </source>
</evidence>
<dbReference type="GO" id="GO:0070497">
    <property type="term" value="F:6-carboxytetrahydropterin synthase activity"/>
    <property type="evidence" value="ECO:0007669"/>
    <property type="project" value="UniProtKB-EC"/>
</dbReference>
<dbReference type="GO" id="GO:0046917">
    <property type="term" value="F:triphosphoribosyl-dephospho-CoA synthase activity"/>
    <property type="evidence" value="ECO:0007669"/>
    <property type="project" value="InterPro"/>
</dbReference>
<dbReference type="Proteomes" id="UP000199518">
    <property type="component" value="Unassembled WGS sequence"/>
</dbReference>
<dbReference type="STRING" id="1576369.SAMN05421753_105249"/>
<feature type="compositionally biased region" description="Polar residues" evidence="7">
    <location>
        <begin position="212"/>
        <end position="224"/>
    </location>
</feature>
<reference evidence="9" key="1">
    <citation type="submission" date="2016-10" db="EMBL/GenBank/DDBJ databases">
        <authorList>
            <person name="Varghese N."/>
            <person name="Submissions S."/>
        </authorList>
    </citation>
    <scope>NUCLEOTIDE SEQUENCE [LARGE SCALE GENOMIC DNA]</scope>
    <source>
        <strain evidence="9">DSM 26348</strain>
    </source>
</reference>
<dbReference type="Pfam" id="PF01242">
    <property type="entry name" value="PTPS"/>
    <property type="match status" value="1"/>
</dbReference>
<dbReference type="PANTHER" id="PTHR42280:SF1">
    <property type="entry name" value="CITG FAMILY PROTEIN"/>
    <property type="match status" value="1"/>
</dbReference>
<dbReference type="EMBL" id="FOQD01000005">
    <property type="protein sequence ID" value="SFI10604.1"/>
    <property type="molecule type" value="Genomic_DNA"/>
</dbReference>
<evidence type="ECO:0000313" key="9">
    <source>
        <dbReference type="Proteomes" id="UP000199518"/>
    </source>
</evidence>
<sequence>MPCDTISLATDTLADQVRTACILECAARKPGNVHPQAAFHDVTFHDFVRSAEVIAPVIAQASTIGVGRSILLAVQATRQAVGTNTNLGMILLLAPLAAVPVGVKCESGIQDVLRSLNERDATDVYAAIRETQPGGLGEVNEHDVSQAPQLSLIEAMTLAAERDLVARQYANGFQDVLTWGRQTFLQWIERLSSDSPLPCTQGRGARGEGPNCHSTSQRLSQPGESQFALKSVSKRMQDWETAVIGTQLDIMAREPDSLIARKCGQDDAKQSQQLAKEVLNAGWPSQPGQELIVRFDNWLRANGHRRNPGTTADLIAAILFAVIRDHLWTPPKIVPDAPSVRDNESHSTLDSPMNRTFSVDVTKDHLVFSAGHFITIGNFCERLHGHNFRLAAQVEGTLDANGYVFDFIALRDELQRVCDQLDHRMLLPLQHPEIIVDMQEREIEVRYTDRRWVFPREECILLPIKQTTVELIAEWIGTEALKRFDTSNLTSLTIKVEENFGQWANCRFEISQNEGL</sequence>
<evidence type="ECO:0000256" key="2">
    <source>
        <dbReference type="ARBA" id="ARBA00008900"/>
    </source>
</evidence>
<dbReference type="InterPro" id="IPR038418">
    <property type="entry name" value="6-PTP_synth/QueD_sf"/>
</dbReference>
<evidence type="ECO:0000256" key="6">
    <source>
        <dbReference type="ARBA" id="ARBA00048807"/>
    </source>
</evidence>
<accession>A0A1I3FHC1</accession>
<dbReference type="EC" id="4.1.2.50" evidence="3"/>
<feature type="region of interest" description="Disordered" evidence="7">
    <location>
        <begin position="199"/>
        <end position="224"/>
    </location>
</feature>
<evidence type="ECO:0000256" key="5">
    <source>
        <dbReference type="ARBA" id="ARBA00031449"/>
    </source>
</evidence>
<dbReference type="RefSeq" id="WP_092049233.1">
    <property type="nucleotide sequence ID" value="NZ_FOQD01000005.1"/>
</dbReference>
<dbReference type="InterPro" id="IPR007115">
    <property type="entry name" value="6-PTP_synth/QueD"/>
</dbReference>
<dbReference type="Pfam" id="PF01874">
    <property type="entry name" value="CitG"/>
    <property type="match status" value="1"/>
</dbReference>
<evidence type="ECO:0000256" key="4">
    <source>
        <dbReference type="ARBA" id="ARBA00018141"/>
    </source>
</evidence>
<gene>
    <name evidence="8" type="ORF">SAMN05421753_105249</name>
</gene>
<keyword evidence="9" id="KW-1185">Reference proteome</keyword>
<organism evidence="8 9">
    <name type="scientific">Planctomicrobium piriforme</name>
    <dbReference type="NCBI Taxonomy" id="1576369"/>
    <lineage>
        <taxon>Bacteria</taxon>
        <taxon>Pseudomonadati</taxon>
        <taxon>Planctomycetota</taxon>
        <taxon>Planctomycetia</taxon>
        <taxon>Planctomycetales</taxon>
        <taxon>Planctomycetaceae</taxon>
        <taxon>Planctomicrobium</taxon>
    </lineage>
</organism>
<dbReference type="Gene3D" id="1.10.4200.10">
    <property type="entry name" value="Triphosphoribosyl-dephospho-CoA protein"/>
    <property type="match status" value="1"/>
</dbReference>
<comment type="similarity">
    <text evidence="2">Belongs to the PTPS family. QueD subfamily.</text>
</comment>
<dbReference type="InterPro" id="IPR002736">
    <property type="entry name" value="CitG"/>
</dbReference>
<dbReference type="AlphaFoldDB" id="A0A1I3FHC1"/>
<protein>
    <recommendedName>
        <fullName evidence="4">6-carboxy-5,6,7,8-tetrahydropterin synthase</fullName>
        <ecNumber evidence="3">4.1.2.50</ecNumber>
    </recommendedName>
    <alternativeName>
        <fullName evidence="5">Queuosine biosynthesis protein QueD</fullName>
    </alternativeName>
</protein>
<name>A0A1I3FHC1_9PLAN</name>
<evidence type="ECO:0000256" key="1">
    <source>
        <dbReference type="ARBA" id="ARBA00005061"/>
    </source>
</evidence>
<dbReference type="PANTHER" id="PTHR42280">
    <property type="entry name" value="CITG FAMILY PROTEIN"/>
    <property type="match status" value="1"/>
</dbReference>
<dbReference type="GO" id="GO:0005524">
    <property type="term" value="F:ATP binding"/>
    <property type="evidence" value="ECO:0007669"/>
    <property type="project" value="InterPro"/>
</dbReference>
<proteinExistence type="inferred from homology"/>